<dbReference type="PROSITE" id="PS01124">
    <property type="entry name" value="HTH_ARAC_FAMILY_2"/>
    <property type="match status" value="1"/>
</dbReference>
<evidence type="ECO:0000256" key="3">
    <source>
        <dbReference type="ARBA" id="ARBA00023163"/>
    </source>
</evidence>
<dbReference type="InterPro" id="IPR011256">
    <property type="entry name" value="Reg_factor_effector_dom_sf"/>
</dbReference>
<dbReference type="InterPro" id="IPR018060">
    <property type="entry name" value="HTH_AraC"/>
</dbReference>
<dbReference type="Gene3D" id="3.20.80.10">
    <property type="entry name" value="Regulatory factor, effector binding domain"/>
    <property type="match status" value="1"/>
</dbReference>
<sequence>MEFIFNESRLIYISKINKVQDYIEKHLDEELNTRQLSEIAAFSSFHFQRIYRHMTGESLYSYIKRLRLEKATFLLLANKKKSIQDIALSIGFSNQASFSKAFKERFGMNASQFRRLNENENMIIKDISMNGKVYNTGIRYTRPIEVSVKSLETIKVVYTRHVGSYKGNSDLFKGLFSKLYFYTSSRDYIRNDSKWFVLYHDFGDLTMEEQLRLSVCMSTNEDVKADGEFGSMFLKGGTYVVGRFMLKPNEYELAWNYMLSKWLPESGYIPDDRIFFEHYPPQECNQSKEEKVVEICIR</sequence>
<dbReference type="EMBL" id="WBZC01000087">
    <property type="protein sequence ID" value="KAB3529428.1"/>
    <property type="molecule type" value="Genomic_DNA"/>
</dbReference>
<dbReference type="SUPFAM" id="SSF55136">
    <property type="entry name" value="Probable bacterial effector-binding domain"/>
    <property type="match status" value="1"/>
</dbReference>
<dbReference type="InterPro" id="IPR050908">
    <property type="entry name" value="SmbC-like"/>
</dbReference>
<reference evidence="5 6" key="1">
    <citation type="submission" date="2019-10" db="EMBL/GenBank/DDBJ databases">
        <title>Alkaliphilus serpentinus sp. nov. and Alkaliphilus pronyensis sp. nov., two novel anaerobic alkaliphilic species isolated from the serpentinized-hosted hydrothermal field of the Prony Bay (New Caledonia).</title>
        <authorList>
            <person name="Postec A."/>
        </authorList>
    </citation>
    <scope>NUCLEOTIDE SEQUENCE [LARGE SCALE GENOMIC DNA]</scope>
    <source>
        <strain evidence="5 6">LacV</strain>
    </source>
</reference>
<dbReference type="InterPro" id="IPR020449">
    <property type="entry name" value="Tscrpt_reg_AraC-type_HTH"/>
</dbReference>
<organism evidence="5 6">
    <name type="scientific">Alkaliphilus pronyensis</name>
    <dbReference type="NCBI Taxonomy" id="1482732"/>
    <lineage>
        <taxon>Bacteria</taxon>
        <taxon>Bacillati</taxon>
        <taxon>Bacillota</taxon>
        <taxon>Clostridia</taxon>
        <taxon>Peptostreptococcales</taxon>
        <taxon>Natronincolaceae</taxon>
        <taxon>Alkaliphilus</taxon>
    </lineage>
</organism>
<dbReference type="RefSeq" id="WP_151862380.1">
    <property type="nucleotide sequence ID" value="NZ_WBZC01000087.1"/>
</dbReference>
<dbReference type="PROSITE" id="PS00041">
    <property type="entry name" value="HTH_ARAC_FAMILY_1"/>
    <property type="match status" value="1"/>
</dbReference>
<feature type="domain" description="HTH araC/xylS-type" evidence="4">
    <location>
        <begin position="17"/>
        <end position="116"/>
    </location>
</feature>
<gene>
    <name evidence="5" type="ORF">F8154_14780</name>
</gene>
<dbReference type="PANTHER" id="PTHR40055:SF1">
    <property type="entry name" value="TRANSCRIPTIONAL REGULATOR YGIV-RELATED"/>
    <property type="match status" value="1"/>
</dbReference>
<dbReference type="SUPFAM" id="SSF46689">
    <property type="entry name" value="Homeodomain-like"/>
    <property type="match status" value="2"/>
</dbReference>
<evidence type="ECO:0000256" key="2">
    <source>
        <dbReference type="ARBA" id="ARBA00023125"/>
    </source>
</evidence>
<dbReference type="InterPro" id="IPR009057">
    <property type="entry name" value="Homeodomain-like_sf"/>
</dbReference>
<comment type="caution">
    <text evidence="5">The sequence shown here is derived from an EMBL/GenBank/DDBJ whole genome shotgun (WGS) entry which is preliminary data.</text>
</comment>
<dbReference type="PANTHER" id="PTHR40055">
    <property type="entry name" value="TRANSCRIPTIONAL REGULATOR YGIV-RELATED"/>
    <property type="match status" value="1"/>
</dbReference>
<evidence type="ECO:0000313" key="5">
    <source>
        <dbReference type="EMBL" id="KAB3529428.1"/>
    </source>
</evidence>
<dbReference type="Proteomes" id="UP000432715">
    <property type="component" value="Unassembled WGS sequence"/>
</dbReference>
<dbReference type="PRINTS" id="PR00032">
    <property type="entry name" value="HTHARAC"/>
</dbReference>
<dbReference type="SMART" id="SM00342">
    <property type="entry name" value="HTH_ARAC"/>
    <property type="match status" value="1"/>
</dbReference>
<dbReference type="AlphaFoldDB" id="A0A6I0F7E7"/>
<evidence type="ECO:0000259" key="4">
    <source>
        <dbReference type="PROSITE" id="PS01124"/>
    </source>
</evidence>
<evidence type="ECO:0000313" key="6">
    <source>
        <dbReference type="Proteomes" id="UP000432715"/>
    </source>
</evidence>
<dbReference type="SMART" id="SM00871">
    <property type="entry name" value="AraC_E_bind"/>
    <property type="match status" value="1"/>
</dbReference>
<keyword evidence="3" id="KW-0804">Transcription</keyword>
<dbReference type="InterPro" id="IPR029442">
    <property type="entry name" value="GyrI-like"/>
</dbReference>
<dbReference type="OrthoDB" id="253601at2"/>
<keyword evidence="2" id="KW-0238">DNA-binding</keyword>
<keyword evidence="6" id="KW-1185">Reference proteome</keyword>
<dbReference type="Pfam" id="PF12833">
    <property type="entry name" value="HTH_18"/>
    <property type="match status" value="1"/>
</dbReference>
<keyword evidence="1" id="KW-0805">Transcription regulation</keyword>
<dbReference type="Gene3D" id="1.10.10.60">
    <property type="entry name" value="Homeodomain-like"/>
    <property type="match status" value="2"/>
</dbReference>
<name>A0A6I0F7E7_9FIRM</name>
<dbReference type="InterPro" id="IPR018062">
    <property type="entry name" value="HTH_AraC-typ_CS"/>
</dbReference>
<evidence type="ECO:0000256" key="1">
    <source>
        <dbReference type="ARBA" id="ARBA00023015"/>
    </source>
</evidence>
<dbReference type="GO" id="GO:0043565">
    <property type="term" value="F:sequence-specific DNA binding"/>
    <property type="evidence" value="ECO:0007669"/>
    <property type="project" value="InterPro"/>
</dbReference>
<accession>A0A6I0F7E7</accession>
<dbReference type="Pfam" id="PF06445">
    <property type="entry name" value="GyrI-like"/>
    <property type="match status" value="1"/>
</dbReference>
<dbReference type="InterPro" id="IPR010499">
    <property type="entry name" value="AraC_E-bd"/>
</dbReference>
<dbReference type="GO" id="GO:0003700">
    <property type="term" value="F:DNA-binding transcription factor activity"/>
    <property type="evidence" value="ECO:0007669"/>
    <property type="project" value="InterPro"/>
</dbReference>
<proteinExistence type="predicted"/>
<protein>
    <submittedName>
        <fullName evidence="5">AraC family transcriptional regulator</fullName>
    </submittedName>
</protein>